<accession>A0AAE3XGU1</accession>
<dbReference type="PROSITE" id="PS00409">
    <property type="entry name" value="PROKAR_NTER_METHYL"/>
    <property type="match status" value="1"/>
</dbReference>
<evidence type="ECO:0000256" key="5">
    <source>
        <dbReference type="SAM" id="Phobius"/>
    </source>
</evidence>
<dbReference type="GO" id="GO:0009279">
    <property type="term" value="C:cell outer membrane"/>
    <property type="evidence" value="ECO:0007669"/>
    <property type="project" value="UniProtKB-SubCell"/>
</dbReference>
<name>A0AAE3XGU1_9DEIO</name>
<evidence type="ECO:0000256" key="2">
    <source>
        <dbReference type="ARBA" id="ARBA00004418"/>
    </source>
</evidence>
<keyword evidence="4" id="KW-0998">Cell outer membrane</keyword>
<dbReference type="Gene3D" id="3.30.700.10">
    <property type="entry name" value="Glycoprotein, Type 4 Pilin"/>
    <property type="match status" value="1"/>
</dbReference>
<keyword evidence="5" id="KW-0472">Membrane</keyword>
<protein>
    <submittedName>
        <fullName evidence="6">Prepilin-type N-terminal cleavage/methylation domain-containing protein</fullName>
    </submittedName>
</protein>
<gene>
    <name evidence="6" type="ORF">J2Y00_003517</name>
</gene>
<evidence type="ECO:0000313" key="7">
    <source>
        <dbReference type="Proteomes" id="UP001185331"/>
    </source>
</evidence>
<dbReference type="GO" id="GO:0042597">
    <property type="term" value="C:periplasmic space"/>
    <property type="evidence" value="ECO:0007669"/>
    <property type="project" value="UniProtKB-SubCell"/>
</dbReference>
<comment type="subcellular location">
    <subcellularLocation>
        <location evidence="1">Cell outer membrane</location>
        <topology evidence="1">Single-pass membrane protein</topology>
    </subcellularLocation>
    <subcellularLocation>
        <location evidence="2">Periplasm</location>
    </subcellularLocation>
</comment>
<evidence type="ECO:0000256" key="4">
    <source>
        <dbReference type="ARBA" id="ARBA00023237"/>
    </source>
</evidence>
<feature type="transmembrane region" description="Helical" evidence="5">
    <location>
        <begin position="12"/>
        <end position="36"/>
    </location>
</feature>
<dbReference type="SUPFAM" id="SSF54523">
    <property type="entry name" value="Pili subunits"/>
    <property type="match status" value="1"/>
</dbReference>
<dbReference type="NCBIfam" id="TIGR02532">
    <property type="entry name" value="IV_pilin_GFxxxE"/>
    <property type="match status" value="1"/>
</dbReference>
<reference evidence="6" key="1">
    <citation type="submission" date="2023-07" db="EMBL/GenBank/DDBJ databases">
        <title>Sorghum-associated microbial communities from plants grown in Nebraska, USA.</title>
        <authorList>
            <person name="Schachtman D."/>
        </authorList>
    </citation>
    <scope>NUCLEOTIDE SEQUENCE</scope>
    <source>
        <strain evidence="6">BE330</strain>
    </source>
</reference>
<keyword evidence="5" id="KW-0812">Transmembrane</keyword>
<dbReference type="InterPro" id="IPR012902">
    <property type="entry name" value="N_methyl_site"/>
</dbReference>
<evidence type="ECO:0000256" key="1">
    <source>
        <dbReference type="ARBA" id="ARBA00004203"/>
    </source>
</evidence>
<evidence type="ECO:0000256" key="3">
    <source>
        <dbReference type="ARBA" id="ARBA00022764"/>
    </source>
</evidence>
<organism evidence="6 7">
    <name type="scientific">Deinococcus soli</name>
    <name type="common">ex Cha et al. 2016</name>
    <dbReference type="NCBI Taxonomy" id="1309411"/>
    <lineage>
        <taxon>Bacteria</taxon>
        <taxon>Thermotogati</taxon>
        <taxon>Deinococcota</taxon>
        <taxon>Deinococci</taxon>
        <taxon>Deinococcales</taxon>
        <taxon>Deinococcaceae</taxon>
        <taxon>Deinococcus</taxon>
    </lineage>
</organism>
<dbReference type="RefSeq" id="WP_309855936.1">
    <property type="nucleotide sequence ID" value="NZ_JAVDQJ010000008.1"/>
</dbReference>
<evidence type="ECO:0000313" key="6">
    <source>
        <dbReference type="EMBL" id="MDR6219910.1"/>
    </source>
</evidence>
<dbReference type="InterPro" id="IPR045584">
    <property type="entry name" value="Pilin-like"/>
</dbReference>
<dbReference type="Proteomes" id="UP001185331">
    <property type="component" value="Unassembled WGS sequence"/>
</dbReference>
<dbReference type="AlphaFoldDB" id="A0AAE3XGU1"/>
<dbReference type="EMBL" id="JAVDQK010000009">
    <property type="protein sequence ID" value="MDR6219910.1"/>
    <property type="molecule type" value="Genomic_DNA"/>
</dbReference>
<sequence length="156" mass="16877">MAPERTQGFTLIEVLISIVVLAVVLAMVSSIMTGLFRDNRQAEQRQNLSARMQTAAEDLRRHWLDPAASGVDPDTRGRYRLRRACVDGFSVPAGMTVTVWDVTPDGKGDFTVSAPYGLSASCASAAVRPARSVRRVRVQNAAGGSTNEITFEMYGG</sequence>
<comment type="caution">
    <text evidence="6">The sequence shown here is derived from an EMBL/GenBank/DDBJ whole genome shotgun (WGS) entry which is preliminary data.</text>
</comment>
<proteinExistence type="predicted"/>
<keyword evidence="5" id="KW-1133">Transmembrane helix</keyword>
<dbReference type="Pfam" id="PF07963">
    <property type="entry name" value="N_methyl"/>
    <property type="match status" value="1"/>
</dbReference>
<keyword evidence="3" id="KW-0574">Periplasm</keyword>